<dbReference type="GO" id="GO:0008983">
    <property type="term" value="F:protein-glutamate O-methyltransferase activity"/>
    <property type="evidence" value="ECO:0007669"/>
    <property type="project" value="UniProtKB-EC"/>
</dbReference>
<keyword evidence="2" id="KW-0808">Transferase</keyword>
<feature type="domain" description="CheR-type methyltransferase" evidence="1">
    <location>
        <begin position="1"/>
        <end position="74"/>
    </location>
</feature>
<dbReference type="PANTHER" id="PTHR24422">
    <property type="entry name" value="CHEMOTAXIS PROTEIN METHYLTRANSFERASE"/>
    <property type="match status" value="1"/>
</dbReference>
<protein>
    <submittedName>
        <fullName evidence="2">Chemotaxis protein methyltransferase CheR</fullName>
        <ecNumber evidence="2">2.1.1.80</ecNumber>
    </submittedName>
</protein>
<dbReference type="GO" id="GO:0032259">
    <property type="term" value="P:methylation"/>
    <property type="evidence" value="ECO:0007669"/>
    <property type="project" value="UniProtKB-KW"/>
</dbReference>
<evidence type="ECO:0000259" key="1">
    <source>
        <dbReference type="PROSITE" id="PS50123"/>
    </source>
</evidence>
<keyword evidence="2" id="KW-0489">Methyltransferase</keyword>
<name>A0A3B0USB7_9ZZZZ</name>
<gene>
    <name evidence="2" type="ORF">MNBD_DELTA03-184</name>
</gene>
<organism evidence="2">
    <name type="scientific">hydrothermal vent metagenome</name>
    <dbReference type="NCBI Taxonomy" id="652676"/>
    <lineage>
        <taxon>unclassified sequences</taxon>
        <taxon>metagenomes</taxon>
        <taxon>ecological metagenomes</taxon>
    </lineage>
</organism>
<dbReference type="InterPro" id="IPR029063">
    <property type="entry name" value="SAM-dependent_MTases_sf"/>
</dbReference>
<dbReference type="EMBL" id="UOEX01000062">
    <property type="protein sequence ID" value="VAW33788.1"/>
    <property type="molecule type" value="Genomic_DNA"/>
</dbReference>
<evidence type="ECO:0000313" key="2">
    <source>
        <dbReference type="EMBL" id="VAW33788.1"/>
    </source>
</evidence>
<dbReference type="Pfam" id="PF01739">
    <property type="entry name" value="CheR"/>
    <property type="match status" value="1"/>
</dbReference>
<dbReference type="PROSITE" id="PS50123">
    <property type="entry name" value="CHER"/>
    <property type="match status" value="1"/>
</dbReference>
<sequence length="74" mass="8913">NDRAVLRKYRGFDFIFCRNVLIYFDDVSRRRVVDHYYMALHEGGYIFLGSAESPTRINPAFKLKKTENHMVYYK</sequence>
<accession>A0A3B0USB7</accession>
<dbReference type="PRINTS" id="PR00996">
    <property type="entry name" value="CHERMTFRASE"/>
</dbReference>
<dbReference type="Gene3D" id="3.40.50.150">
    <property type="entry name" value="Vaccinia Virus protein VP39"/>
    <property type="match status" value="1"/>
</dbReference>
<dbReference type="InterPro" id="IPR022642">
    <property type="entry name" value="CheR_C"/>
</dbReference>
<dbReference type="InterPro" id="IPR050903">
    <property type="entry name" value="Bact_Chemotaxis_MeTrfase"/>
</dbReference>
<reference evidence="2" key="1">
    <citation type="submission" date="2018-06" db="EMBL/GenBank/DDBJ databases">
        <authorList>
            <person name="Zhirakovskaya E."/>
        </authorList>
    </citation>
    <scope>NUCLEOTIDE SEQUENCE</scope>
</reference>
<proteinExistence type="predicted"/>
<feature type="non-terminal residue" evidence="2">
    <location>
        <position position="1"/>
    </location>
</feature>
<dbReference type="InterPro" id="IPR000780">
    <property type="entry name" value="CheR_MeTrfase"/>
</dbReference>
<dbReference type="EC" id="2.1.1.80" evidence="2"/>
<dbReference type="PANTHER" id="PTHR24422:SF10">
    <property type="entry name" value="CHEMOTAXIS PROTEIN METHYLTRANSFERASE 2"/>
    <property type="match status" value="1"/>
</dbReference>
<dbReference type="SUPFAM" id="SSF53335">
    <property type="entry name" value="S-adenosyl-L-methionine-dependent methyltransferases"/>
    <property type="match status" value="1"/>
</dbReference>
<dbReference type="AlphaFoldDB" id="A0A3B0USB7"/>